<reference evidence="2 3" key="1">
    <citation type="submission" date="2019-12" db="EMBL/GenBank/DDBJ databases">
        <authorList>
            <person name="Floudas D."/>
            <person name="Bentzer J."/>
            <person name="Ahren D."/>
            <person name="Johansson T."/>
            <person name="Persson P."/>
            <person name="Tunlid A."/>
        </authorList>
    </citation>
    <scope>NUCLEOTIDE SEQUENCE [LARGE SCALE GENOMIC DNA]</scope>
    <source>
        <strain evidence="2 3">CBS 102.39</strain>
    </source>
</reference>
<name>A0A8H4QZ37_9AGAR</name>
<feature type="region of interest" description="Disordered" evidence="1">
    <location>
        <begin position="35"/>
        <end position="88"/>
    </location>
</feature>
<evidence type="ECO:0000256" key="1">
    <source>
        <dbReference type="SAM" id="MobiDB-lite"/>
    </source>
</evidence>
<dbReference type="Proteomes" id="UP000521872">
    <property type="component" value="Unassembled WGS sequence"/>
</dbReference>
<gene>
    <name evidence="2" type="ORF">D9613_005513</name>
</gene>
<keyword evidence="3" id="KW-1185">Reference proteome</keyword>
<dbReference type="EMBL" id="JAACJL010000016">
    <property type="protein sequence ID" value="KAF4619479.1"/>
    <property type="molecule type" value="Genomic_DNA"/>
</dbReference>
<protein>
    <submittedName>
        <fullName evidence="2">Uncharacterized protein</fullName>
    </submittedName>
</protein>
<sequence>MPRIIPRLLEKIERQANQQQYFDFKLPKKGGLSLYKRVPPQPSFHPRDHERSILLSPGSPVTESKRYARHKRMPPSQTKPGAVDTNLEDSPRQMKKEEFGWFGNPYLRMLSSPIRNCLVTKRLVPSDLLIRLVGMRPTTSRVPEGRKVPAKLVPDGLLHPKYANRRVSGGCYVLCWRGAVRRLEKSSYKRVSTELTIPTNLEQHIAHLLRVRILQEFELLAERLEYAARKGTKKWIPNVILRRLTREEWGAMRTTGTLPYTNALALLIVPPVNKDVITKTRPQSSMSPLPPQDEHLPKNPPPTSVFLTGPNDFDDTVGVDLPPRQIPLYNSVSAFPSRAQRAALHSLFLRMLAAERTHKRLTRQKTPHVETSSSKGSHAFLLCSDAETGRRGDPAAVAMALWRLRMYDSEGWAGLV</sequence>
<accession>A0A8H4QZ37</accession>
<feature type="region of interest" description="Disordered" evidence="1">
    <location>
        <begin position="280"/>
        <end position="303"/>
    </location>
</feature>
<comment type="caution">
    <text evidence="2">The sequence shown here is derived from an EMBL/GenBank/DDBJ whole genome shotgun (WGS) entry which is preliminary data.</text>
</comment>
<evidence type="ECO:0000313" key="2">
    <source>
        <dbReference type="EMBL" id="KAF4619479.1"/>
    </source>
</evidence>
<dbReference type="AlphaFoldDB" id="A0A8H4QZ37"/>
<proteinExistence type="predicted"/>
<organism evidence="2 3">
    <name type="scientific">Agrocybe pediades</name>
    <dbReference type="NCBI Taxonomy" id="84607"/>
    <lineage>
        <taxon>Eukaryota</taxon>
        <taxon>Fungi</taxon>
        <taxon>Dikarya</taxon>
        <taxon>Basidiomycota</taxon>
        <taxon>Agaricomycotina</taxon>
        <taxon>Agaricomycetes</taxon>
        <taxon>Agaricomycetidae</taxon>
        <taxon>Agaricales</taxon>
        <taxon>Agaricineae</taxon>
        <taxon>Strophariaceae</taxon>
        <taxon>Agrocybe</taxon>
    </lineage>
</organism>
<evidence type="ECO:0000313" key="3">
    <source>
        <dbReference type="Proteomes" id="UP000521872"/>
    </source>
</evidence>